<reference evidence="9 10" key="1">
    <citation type="journal article" date="2019" name="Int. J. Syst. Evol. Microbiol.">
        <title>The Global Catalogue of Microorganisms (GCM) 10K type strain sequencing project: providing services to taxonomists for standard genome sequencing and annotation.</title>
        <authorList>
            <consortium name="The Broad Institute Genomics Platform"/>
            <consortium name="The Broad Institute Genome Sequencing Center for Infectious Disease"/>
            <person name="Wu L."/>
            <person name="Ma J."/>
        </authorList>
    </citation>
    <scope>NUCLEOTIDE SEQUENCE [LARGE SCALE GENOMIC DNA]</scope>
    <source>
        <strain evidence="9 10">CGMCC 1.12563</strain>
    </source>
</reference>
<keyword evidence="2" id="KW-0813">Transport</keyword>
<accession>A0ABD6AV06</accession>
<evidence type="ECO:0000259" key="8">
    <source>
        <dbReference type="Pfam" id="PF00127"/>
    </source>
</evidence>
<evidence type="ECO:0000256" key="3">
    <source>
        <dbReference type="ARBA" id="ARBA00022723"/>
    </source>
</evidence>
<evidence type="ECO:0000256" key="5">
    <source>
        <dbReference type="ARBA" id="ARBA00023008"/>
    </source>
</evidence>
<sequence length="203" mass="21093">MDRRVFLRRAAVLGAVGLAGCASDDDETTDTPGDGGAQGTTEGDGTMDDPTTTSEMGTEGTGTTEPTTDGTATESMDDGTETSEATAEPTAEQTDEATTAPTESEPQESVTVAVGVDGRSRFGPETFTLAQGGTVTWEWNQPGHNVVPDSQPSGASFEGTPGGESETYGPDYSHEETFDTAGEYEYVCSVHEEFGMVGSFTVE</sequence>
<protein>
    <submittedName>
        <fullName evidence="9">Plastocyanin/azurin family copper-binding protein</fullName>
    </submittedName>
</protein>
<dbReference type="PANTHER" id="PTHR34192:SF10">
    <property type="entry name" value="PLASTOCYANIN MAJOR ISOFORM, CHLOROPLASTIC-RELATED"/>
    <property type="match status" value="1"/>
</dbReference>
<comment type="subcellular location">
    <subcellularLocation>
        <location evidence="1">Membrane</location>
    </subcellularLocation>
</comment>
<dbReference type="PANTHER" id="PTHR34192">
    <property type="entry name" value="PLASTOCYANIN MAJOR ISOFORM, CHLOROPLASTIC-RELATED"/>
    <property type="match status" value="1"/>
</dbReference>
<keyword evidence="6" id="KW-0472">Membrane</keyword>
<feature type="compositionally biased region" description="Polar residues" evidence="7">
    <location>
        <begin position="141"/>
        <end position="154"/>
    </location>
</feature>
<evidence type="ECO:0000256" key="2">
    <source>
        <dbReference type="ARBA" id="ARBA00022448"/>
    </source>
</evidence>
<keyword evidence="3" id="KW-0479">Metal-binding</keyword>
<keyword evidence="10" id="KW-1185">Reference proteome</keyword>
<feature type="region of interest" description="Disordered" evidence="7">
    <location>
        <begin position="14"/>
        <end position="124"/>
    </location>
</feature>
<dbReference type="GO" id="GO:0016020">
    <property type="term" value="C:membrane"/>
    <property type="evidence" value="ECO:0007669"/>
    <property type="project" value="UniProtKB-SubCell"/>
</dbReference>
<feature type="region of interest" description="Disordered" evidence="7">
    <location>
        <begin position="141"/>
        <end position="171"/>
    </location>
</feature>
<dbReference type="SUPFAM" id="SSF49503">
    <property type="entry name" value="Cupredoxins"/>
    <property type="match status" value="1"/>
</dbReference>
<evidence type="ECO:0000313" key="10">
    <source>
        <dbReference type="Proteomes" id="UP001597187"/>
    </source>
</evidence>
<evidence type="ECO:0000256" key="4">
    <source>
        <dbReference type="ARBA" id="ARBA00022982"/>
    </source>
</evidence>
<evidence type="ECO:0000313" key="9">
    <source>
        <dbReference type="EMBL" id="MFD1513604.1"/>
    </source>
</evidence>
<dbReference type="PROSITE" id="PS51257">
    <property type="entry name" value="PROKAR_LIPOPROTEIN"/>
    <property type="match status" value="1"/>
</dbReference>
<dbReference type="RefSeq" id="WP_250873581.1">
    <property type="nucleotide sequence ID" value="NZ_JALXFV010000005.1"/>
</dbReference>
<dbReference type="Gene3D" id="2.60.40.420">
    <property type="entry name" value="Cupredoxins - blue copper proteins"/>
    <property type="match status" value="1"/>
</dbReference>
<evidence type="ECO:0000256" key="7">
    <source>
        <dbReference type="SAM" id="MobiDB-lite"/>
    </source>
</evidence>
<dbReference type="GO" id="GO:0046872">
    <property type="term" value="F:metal ion binding"/>
    <property type="evidence" value="ECO:0007669"/>
    <property type="project" value="UniProtKB-KW"/>
</dbReference>
<keyword evidence="5" id="KW-0186">Copper</keyword>
<dbReference type="Proteomes" id="UP001597187">
    <property type="component" value="Unassembled WGS sequence"/>
</dbReference>
<dbReference type="AlphaFoldDB" id="A0ABD6AV06"/>
<dbReference type="InterPro" id="IPR008972">
    <property type="entry name" value="Cupredoxin"/>
</dbReference>
<feature type="domain" description="Blue (type 1) copper" evidence="8">
    <location>
        <begin position="117"/>
        <end position="203"/>
    </location>
</feature>
<dbReference type="Pfam" id="PF00127">
    <property type="entry name" value="Copper-bind"/>
    <property type="match status" value="1"/>
</dbReference>
<keyword evidence="4" id="KW-0249">Electron transport</keyword>
<evidence type="ECO:0000256" key="1">
    <source>
        <dbReference type="ARBA" id="ARBA00004370"/>
    </source>
</evidence>
<feature type="compositionally biased region" description="Low complexity" evidence="7">
    <location>
        <begin position="51"/>
        <end position="74"/>
    </location>
</feature>
<dbReference type="EMBL" id="JBHUDC010000005">
    <property type="protein sequence ID" value="MFD1513604.1"/>
    <property type="molecule type" value="Genomic_DNA"/>
</dbReference>
<proteinExistence type="predicted"/>
<comment type="caution">
    <text evidence="9">The sequence shown here is derived from an EMBL/GenBank/DDBJ whole genome shotgun (WGS) entry which is preliminary data.</text>
</comment>
<gene>
    <name evidence="9" type="ORF">ACFSBT_09965</name>
</gene>
<dbReference type="InterPro" id="IPR000923">
    <property type="entry name" value="BlueCu_1"/>
</dbReference>
<organism evidence="9 10">
    <name type="scientific">Halomarina rubra</name>
    <dbReference type="NCBI Taxonomy" id="2071873"/>
    <lineage>
        <taxon>Archaea</taxon>
        <taxon>Methanobacteriati</taxon>
        <taxon>Methanobacteriota</taxon>
        <taxon>Stenosarchaea group</taxon>
        <taxon>Halobacteria</taxon>
        <taxon>Halobacteriales</taxon>
        <taxon>Natronomonadaceae</taxon>
        <taxon>Halomarina</taxon>
    </lineage>
</organism>
<name>A0ABD6AV06_9EURY</name>
<feature type="compositionally biased region" description="Low complexity" evidence="7">
    <location>
        <begin position="82"/>
        <end position="103"/>
    </location>
</feature>
<evidence type="ECO:0000256" key="6">
    <source>
        <dbReference type="ARBA" id="ARBA00023136"/>
    </source>
</evidence>